<dbReference type="InterPro" id="IPR002403">
    <property type="entry name" value="Cyt_P450_E_grp-IV"/>
</dbReference>
<dbReference type="GO" id="GO:0005789">
    <property type="term" value="C:endoplasmic reticulum membrane"/>
    <property type="evidence" value="ECO:0007669"/>
    <property type="project" value="UniProtKB-SubCell"/>
</dbReference>
<dbReference type="Gene3D" id="1.10.630.10">
    <property type="entry name" value="Cytochrome P450"/>
    <property type="match status" value="1"/>
</dbReference>
<dbReference type="Proteomes" id="UP000324832">
    <property type="component" value="Unassembled WGS sequence"/>
</dbReference>
<dbReference type="Pfam" id="PF00067">
    <property type="entry name" value="p450"/>
    <property type="match status" value="1"/>
</dbReference>
<evidence type="ECO:0000256" key="6">
    <source>
        <dbReference type="ARBA" id="ARBA00022723"/>
    </source>
</evidence>
<keyword evidence="6 9" id="KW-0479">Metal-binding</keyword>
<dbReference type="InterPro" id="IPR017972">
    <property type="entry name" value="Cyt_P450_CS"/>
</dbReference>
<evidence type="ECO:0000256" key="5">
    <source>
        <dbReference type="ARBA" id="ARBA00010617"/>
    </source>
</evidence>
<dbReference type="GO" id="GO:0005506">
    <property type="term" value="F:iron ion binding"/>
    <property type="evidence" value="ECO:0007669"/>
    <property type="project" value="InterPro"/>
</dbReference>
<dbReference type="PANTHER" id="PTHR24305:SF166">
    <property type="entry name" value="CYTOCHROME P450 12A4, MITOCHONDRIAL-RELATED"/>
    <property type="match status" value="1"/>
</dbReference>
<dbReference type="InterPro" id="IPR001128">
    <property type="entry name" value="Cyt_P450"/>
</dbReference>
<dbReference type="InterPro" id="IPR036396">
    <property type="entry name" value="Cyt_P450_sf"/>
</dbReference>
<comment type="similarity">
    <text evidence="5 10">Belongs to the cytochrome P450 family.</text>
</comment>
<dbReference type="SUPFAM" id="SSF48264">
    <property type="entry name" value="Cytochrome P450"/>
    <property type="match status" value="1"/>
</dbReference>
<keyword evidence="12" id="KW-1185">Reference proteome</keyword>
<dbReference type="PROSITE" id="PS00086">
    <property type="entry name" value="CYTOCHROME_P450"/>
    <property type="match status" value="1"/>
</dbReference>
<comment type="function">
    <text evidence="2">May be involved in the metabolism of insect hormones and in the breakdown of synthetic insecticides.</text>
</comment>
<keyword evidence="8 10" id="KW-0503">Monooxygenase</keyword>
<keyword evidence="7 9" id="KW-0408">Iron</keyword>
<dbReference type="GO" id="GO:0020037">
    <property type="term" value="F:heme binding"/>
    <property type="evidence" value="ECO:0007669"/>
    <property type="project" value="InterPro"/>
</dbReference>
<evidence type="ECO:0000256" key="1">
    <source>
        <dbReference type="ARBA" id="ARBA00001971"/>
    </source>
</evidence>
<evidence type="ECO:0008006" key="13">
    <source>
        <dbReference type="Google" id="ProtNLM"/>
    </source>
</evidence>
<feature type="binding site" description="axial binding residue" evidence="9">
    <location>
        <position position="106"/>
    </location>
    <ligand>
        <name>heme</name>
        <dbReference type="ChEBI" id="CHEBI:30413"/>
    </ligand>
    <ligandPart>
        <name>Fe</name>
        <dbReference type="ChEBI" id="CHEBI:18248"/>
    </ligandPart>
</feature>
<dbReference type="GO" id="GO:0004497">
    <property type="term" value="F:monooxygenase activity"/>
    <property type="evidence" value="ECO:0007669"/>
    <property type="project" value="UniProtKB-KW"/>
</dbReference>
<accession>A0A5E4PW71</accession>
<evidence type="ECO:0000256" key="8">
    <source>
        <dbReference type="ARBA" id="ARBA00023033"/>
    </source>
</evidence>
<dbReference type="GO" id="GO:0016705">
    <property type="term" value="F:oxidoreductase activity, acting on paired donors, with incorporation or reduction of molecular oxygen"/>
    <property type="evidence" value="ECO:0007669"/>
    <property type="project" value="InterPro"/>
</dbReference>
<reference evidence="11 12" key="1">
    <citation type="submission" date="2017-07" db="EMBL/GenBank/DDBJ databases">
        <authorList>
            <person name="Talla V."/>
            <person name="Backstrom N."/>
        </authorList>
    </citation>
    <scope>NUCLEOTIDE SEQUENCE [LARGE SCALE GENOMIC DNA]</scope>
</reference>
<sequence>MDSSEKDLTKEDLSSLTYLEAVIKETIRLYPIGPVIARHSDKKVQLKNFELPSGVPVVVHVWSINRNPEVWGPDADQFRPERWLDPNSIPSNPAAFASFGPGRRNCIGKSYSIMLMKTVLSHFVYNYKITSDHTKLQFELVVMLKPYSGHLVKIEKRSKIK</sequence>
<dbReference type="AlphaFoldDB" id="A0A5E4PW71"/>
<evidence type="ECO:0000256" key="4">
    <source>
        <dbReference type="ARBA" id="ARBA00004406"/>
    </source>
</evidence>
<organism evidence="11 12">
    <name type="scientific">Leptidea sinapis</name>
    <dbReference type="NCBI Taxonomy" id="189913"/>
    <lineage>
        <taxon>Eukaryota</taxon>
        <taxon>Metazoa</taxon>
        <taxon>Ecdysozoa</taxon>
        <taxon>Arthropoda</taxon>
        <taxon>Hexapoda</taxon>
        <taxon>Insecta</taxon>
        <taxon>Pterygota</taxon>
        <taxon>Neoptera</taxon>
        <taxon>Endopterygota</taxon>
        <taxon>Lepidoptera</taxon>
        <taxon>Glossata</taxon>
        <taxon>Ditrysia</taxon>
        <taxon>Papilionoidea</taxon>
        <taxon>Pieridae</taxon>
        <taxon>Dismorphiinae</taxon>
        <taxon>Leptidea</taxon>
    </lineage>
</organism>
<evidence type="ECO:0000256" key="9">
    <source>
        <dbReference type="PIRSR" id="PIRSR602403-1"/>
    </source>
</evidence>
<dbReference type="PRINTS" id="PR00465">
    <property type="entry name" value="EP450IV"/>
</dbReference>
<keyword evidence="10" id="KW-0560">Oxidoreductase</keyword>
<evidence type="ECO:0000313" key="12">
    <source>
        <dbReference type="Proteomes" id="UP000324832"/>
    </source>
</evidence>
<comment type="subcellular location">
    <subcellularLocation>
        <location evidence="4">Endoplasmic reticulum membrane</location>
        <topology evidence="4">Peripheral membrane protein</topology>
    </subcellularLocation>
    <subcellularLocation>
        <location evidence="3">Microsome membrane</location>
        <topology evidence="3">Peripheral membrane protein</topology>
    </subcellularLocation>
</comment>
<name>A0A5E4PW71_9NEOP</name>
<comment type="cofactor">
    <cofactor evidence="1 9">
        <name>heme</name>
        <dbReference type="ChEBI" id="CHEBI:30413"/>
    </cofactor>
</comment>
<evidence type="ECO:0000256" key="10">
    <source>
        <dbReference type="RuleBase" id="RU000461"/>
    </source>
</evidence>
<gene>
    <name evidence="11" type="ORF">LSINAPIS_LOCUS3223</name>
</gene>
<evidence type="ECO:0000313" key="11">
    <source>
        <dbReference type="EMBL" id="VVC90281.1"/>
    </source>
</evidence>
<dbReference type="EMBL" id="FZQP02000759">
    <property type="protein sequence ID" value="VVC90281.1"/>
    <property type="molecule type" value="Genomic_DNA"/>
</dbReference>
<dbReference type="PANTHER" id="PTHR24305">
    <property type="entry name" value="CYTOCHROME P450"/>
    <property type="match status" value="1"/>
</dbReference>
<proteinExistence type="inferred from homology"/>
<evidence type="ECO:0000256" key="3">
    <source>
        <dbReference type="ARBA" id="ARBA00004174"/>
    </source>
</evidence>
<dbReference type="PRINTS" id="PR00385">
    <property type="entry name" value="P450"/>
</dbReference>
<evidence type="ECO:0000256" key="7">
    <source>
        <dbReference type="ARBA" id="ARBA00023004"/>
    </source>
</evidence>
<keyword evidence="9 10" id="KW-0349">Heme</keyword>
<protein>
    <recommendedName>
        <fullName evidence="13">Cytochrome P450</fullName>
    </recommendedName>
</protein>
<dbReference type="InterPro" id="IPR050121">
    <property type="entry name" value="Cytochrome_P450_monoxygenase"/>
</dbReference>
<evidence type="ECO:0000256" key="2">
    <source>
        <dbReference type="ARBA" id="ARBA00003690"/>
    </source>
</evidence>